<evidence type="ECO:0000313" key="3">
    <source>
        <dbReference type="Proteomes" id="UP000287651"/>
    </source>
</evidence>
<organism evidence="2 3">
    <name type="scientific">Ensete ventricosum</name>
    <name type="common">Abyssinian banana</name>
    <name type="synonym">Musa ensete</name>
    <dbReference type="NCBI Taxonomy" id="4639"/>
    <lineage>
        <taxon>Eukaryota</taxon>
        <taxon>Viridiplantae</taxon>
        <taxon>Streptophyta</taxon>
        <taxon>Embryophyta</taxon>
        <taxon>Tracheophyta</taxon>
        <taxon>Spermatophyta</taxon>
        <taxon>Magnoliopsida</taxon>
        <taxon>Liliopsida</taxon>
        <taxon>Zingiberales</taxon>
        <taxon>Musaceae</taxon>
        <taxon>Ensete</taxon>
    </lineage>
</organism>
<proteinExistence type="predicted"/>
<gene>
    <name evidence="2" type="ORF">B296_00022195</name>
</gene>
<evidence type="ECO:0000313" key="2">
    <source>
        <dbReference type="EMBL" id="RRT45425.1"/>
    </source>
</evidence>
<evidence type="ECO:0000256" key="1">
    <source>
        <dbReference type="SAM" id="MobiDB-lite"/>
    </source>
</evidence>
<sequence length="70" mass="8361">MRSHRRSLGDSLKGLESSLGTRREIAERRPEDSLQEYRRLLDWRERLTCPVWAVDPPRVSRVWSSPKEDR</sequence>
<accession>A0A426Y0Y6</accession>
<protein>
    <submittedName>
        <fullName evidence="2">Uncharacterized protein</fullName>
    </submittedName>
</protein>
<feature type="region of interest" description="Disordered" evidence="1">
    <location>
        <begin position="1"/>
        <end position="27"/>
    </location>
</feature>
<dbReference type="EMBL" id="AMZH03015840">
    <property type="protein sequence ID" value="RRT45425.1"/>
    <property type="molecule type" value="Genomic_DNA"/>
</dbReference>
<dbReference type="Proteomes" id="UP000287651">
    <property type="component" value="Unassembled WGS sequence"/>
</dbReference>
<reference evidence="2 3" key="1">
    <citation type="journal article" date="2014" name="Agronomy (Basel)">
        <title>A Draft Genome Sequence for Ensete ventricosum, the Drought-Tolerant Tree Against Hunger.</title>
        <authorList>
            <person name="Harrison J."/>
            <person name="Moore K.A."/>
            <person name="Paszkiewicz K."/>
            <person name="Jones T."/>
            <person name="Grant M."/>
            <person name="Ambacheew D."/>
            <person name="Muzemil S."/>
            <person name="Studholme D.J."/>
        </authorList>
    </citation>
    <scope>NUCLEOTIDE SEQUENCE [LARGE SCALE GENOMIC DNA]</scope>
</reference>
<name>A0A426Y0Y6_ENSVE</name>
<comment type="caution">
    <text evidence="2">The sequence shown here is derived from an EMBL/GenBank/DDBJ whole genome shotgun (WGS) entry which is preliminary data.</text>
</comment>
<dbReference type="AlphaFoldDB" id="A0A426Y0Y6"/>